<dbReference type="PANTHER" id="PTHR21666:SF289">
    <property type="entry name" value="L-ALA--D-GLU ENDOPEPTIDASE"/>
    <property type="match status" value="1"/>
</dbReference>
<dbReference type="EMBL" id="FYEK01000020">
    <property type="protein sequence ID" value="SNB61930.1"/>
    <property type="molecule type" value="Genomic_DNA"/>
</dbReference>
<gene>
    <name evidence="3" type="ORF">SAMN02746019_00027750</name>
</gene>
<protein>
    <submittedName>
        <fullName evidence="3">Membrane proteins related to metalloendopeptidases</fullName>
    </submittedName>
</protein>
<keyword evidence="1" id="KW-0732">Signal</keyword>
<dbReference type="RefSeq" id="WP_088570692.1">
    <property type="nucleotide sequence ID" value="NZ_FYEK01000020.1"/>
</dbReference>
<dbReference type="SUPFAM" id="SSF51261">
    <property type="entry name" value="Duplicated hybrid motif"/>
    <property type="match status" value="1"/>
</dbReference>
<feature type="domain" description="SH3b" evidence="2">
    <location>
        <begin position="102"/>
        <end position="168"/>
    </location>
</feature>
<dbReference type="AlphaFoldDB" id="A0A212QR09"/>
<name>A0A212QR09_9CHLR</name>
<evidence type="ECO:0000256" key="1">
    <source>
        <dbReference type="ARBA" id="ARBA00022729"/>
    </source>
</evidence>
<keyword evidence="4" id="KW-1185">Reference proteome</keyword>
<sequence length="399" mass="43767">MKPVWHVLLLPADADWRWVEAARLYVERFRVLWAWDPEQAVALPGDPLLLSLVLPDGRPGHTAAWLRQRRPSILLDVLFAPTPEHLQRILDARAAQGDRLGRGLRVVTTDRLNVRSGPSRSAPIVGRLEPGVEVEVIGRSADGVWWAIRDPGGRGRAWIAAAYTRIVRGIPETLPIWIGAPPRVRARRALPVHRAPDPGSPVVGWLAAGAEREALGRTEEGEWVQVAFPDAAHPGWVRGVDLEVEAGALEGLPVYASSRWLEPPVRPPLIQRPFGADPVAFAAWGLPGHEGIDFAAQPGDPVYAAADGWVLQAGDRLEHPYGTQVRIQHRRPDGVYVTVYGRLMPGSLMVRAGEFVQAGRMLGRVGPEGFVHFMLKKEGARNGPYGDILDPSPHLRLAP</sequence>
<dbReference type="OrthoDB" id="9806267at2"/>
<dbReference type="SMART" id="SM00287">
    <property type="entry name" value="SH3b"/>
    <property type="match status" value="1"/>
</dbReference>
<dbReference type="Pfam" id="PF01551">
    <property type="entry name" value="Peptidase_M23"/>
    <property type="match status" value="1"/>
</dbReference>
<dbReference type="PROSITE" id="PS51781">
    <property type="entry name" value="SH3B"/>
    <property type="match status" value="1"/>
</dbReference>
<dbReference type="PANTHER" id="PTHR21666">
    <property type="entry name" value="PEPTIDASE-RELATED"/>
    <property type="match status" value="1"/>
</dbReference>
<dbReference type="Gene3D" id="2.70.70.10">
    <property type="entry name" value="Glucose Permease (Domain IIA)"/>
    <property type="match status" value="1"/>
</dbReference>
<dbReference type="InterPro" id="IPR011006">
    <property type="entry name" value="CheY-like_superfamily"/>
</dbReference>
<evidence type="ECO:0000313" key="3">
    <source>
        <dbReference type="EMBL" id="SNB61930.1"/>
    </source>
</evidence>
<dbReference type="Proteomes" id="UP000197025">
    <property type="component" value="Unassembled WGS sequence"/>
</dbReference>
<dbReference type="Gene3D" id="2.30.30.40">
    <property type="entry name" value="SH3 Domains"/>
    <property type="match status" value="1"/>
</dbReference>
<reference evidence="4" key="1">
    <citation type="submission" date="2017-06" db="EMBL/GenBank/DDBJ databases">
        <authorList>
            <person name="Varghese N."/>
            <person name="Submissions S."/>
        </authorList>
    </citation>
    <scope>NUCLEOTIDE SEQUENCE [LARGE SCALE GENOMIC DNA]</scope>
    <source>
        <strain evidence="4">JAD2</strain>
    </source>
</reference>
<dbReference type="InterPro" id="IPR011055">
    <property type="entry name" value="Dup_hybrid_motif"/>
</dbReference>
<dbReference type="CDD" id="cd12797">
    <property type="entry name" value="M23_peptidase"/>
    <property type="match status" value="1"/>
</dbReference>
<evidence type="ECO:0000313" key="4">
    <source>
        <dbReference type="Proteomes" id="UP000197025"/>
    </source>
</evidence>
<dbReference type="InterPro" id="IPR016047">
    <property type="entry name" value="M23ase_b-sheet_dom"/>
</dbReference>
<dbReference type="GO" id="GO:0004222">
    <property type="term" value="F:metalloendopeptidase activity"/>
    <property type="evidence" value="ECO:0007669"/>
    <property type="project" value="TreeGrafter"/>
</dbReference>
<dbReference type="InterPro" id="IPR003646">
    <property type="entry name" value="SH3-like_bac-type"/>
</dbReference>
<accession>A0A212QR09</accession>
<evidence type="ECO:0000259" key="2">
    <source>
        <dbReference type="PROSITE" id="PS51781"/>
    </source>
</evidence>
<dbReference type="SUPFAM" id="SSF52172">
    <property type="entry name" value="CheY-like"/>
    <property type="match status" value="1"/>
</dbReference>
<organism evidence="3 4">
    <name type="scientific">Thermoflexus hugenholtzii JAD2</name>
    <dbReference type="NCBI Taxonomy" id="877466"/>
    <lineage>
        <taxon>Bacteria</taxon>
        <taxon>Bacillati</taxon>
        <taxon>Chloroflexota</taxon>
        <taxon>Thermoflexia</taxon>
        <taxon>Thermoflexales</taxon>
        <taxon>Thermoflexaceae</taxon>
        <taxon>Thermoflexus</taxon>
    </lineage>
</organism>
<dbReference type="InParanoid" id="A0A212QR09"/>
<dbReference type="InterPro" id="IPR050570">
    <property type="entry name" value="Cell_wall_metabolism_enzyme"/>
</dbReference>
<proteinExistence type="predicted"/>
<dbReference type="Pfam" id="PF08239">
    <property type="entry name" value="SH3_3"/>
    <property type="match status" value="1"/>
</dbReference>